<feature type="domain" description="Glycosyltransferase 2-like" evidence="8">
    <location>
        <begin position="51"/>
        <end position="166"/>
    </location>
</feature>
<dbReference type="CDD" id="cd00761">
    <property type="entry name" value="Glyco_tranf_GTA_type"/>
    <property type="match status" value="1"/>
</dbReference>
<evidence type="ECO:0000259" key="8">
    <source>
        <dbReference type="Pfam" id="PF00535"/>
    </source>
</evidence>
<dbReference type="Gene3D" id="3.40.50.11820">
    <property type="match status" value="1"/>
</dbReference>
<feature type="region of interest" description="Disordered" evidence="7">
    <location>
        <begin position="662"/>
        <end position="689"/>
    </location>
</feature>
<comment type="similarity">
    <text evidence="2">Belongs to the CDP-glycerol glycerophosphotransferase family.</text>
</comment>
<name>A0ABP7ECC1_9ACTN</name>
<dbReference type="Proteomes" id="UP001500051">
    <property type="component" value="Unassembled WGS sequence"/>
</dbReference>
<dbReference type="Pfam" id="PF00535">
    <property type="entry name" value="Glycos_transf_2"/>
    <property type="match status" value="1"/>
</dbReference>
<dbReference type="PANTHER" id="PTHR37316:SF3">
    <property type="entry name" value="TEICHOIC ACID GLYCEROL-PHOSPHATE TRANSFERASE"/>
    <property type="match status" value="1"/>
</dbReference>
<dbReference type="Gene3D" id="3.40.50.12580">
    <property type="match status" value="1"/>
</dbReference>
<evidence type="ECO:0000256" key="1">
    <source>
        <dbReference type="ARBA" id="ARBA00004202"/>
    </source>
</evidence>
<dbReference type="PANTHER" id="PTHR37316">
    <property type="entry name" value="TEICHOIC ACID GLYCEROL-PHOSPHATE PRIMASE"/>
    <property type="match status" value="1"/>
</dbReference>
<proteinExistence type="inferred from homology"/>
<evidence type="ECO:0000256" key="7">
    <source>
        <dbReference type="SAM" id="MobiDB-lite"/>
    </source>
</evidence>
<dbReference type="SUPFAM" id="SSF53756">
    <property type="entry name" value="UDP-Glycosyltransferase/glycogen phosphorylase"/>
    <property type="match status" value="1"/>
</dbReference>
<protein>
    <recommendedName>
        <fullName evidence="8">Glycosyltransferase 2-like domain-containing protein</fullName>
    </recommendedName>
</protein>
<dbReference type="InterPro" id="IPR007554">
    <property type="entry name" value="Glycerophosphate_synth"/>
</dbReference>
<keyword evidence="10" id="KW-1185">Reference proteome</keyword>
<sequence length="1217" mass="132814">MRERVRRLTSALVSRISRNRQLGPSGVSAPEPPNDSPLLSVVVVGVGSAAAQHLAECMDSLKRQKLRRLEIILVADALGASSPEVGVFAARDPRVVVLTAPSVTVGAARNAGAAGATAPYLAFLDAADTVPADGYQLLVDVLTLTGSDFAAGAVRRDRNGRRSTPAWSSSAHREPRLATTVEATPVALQDLFLGNRVFRRDFWRDAVGPVPLVVFDDRVPRPFWNERMAPYGEGVAYDDHVPALAASLRASTFDLITPVTCIWRVSERAGHVGTSPEELGELTARATVLHEARQLVEAQGTARAASAWTARVLGVELPVLVRHALAAGDTYRSIVSGEATDLLARADASALASTPVDRKLLVALAAAGRWDEADRLLETVRLDGPIPPTSVVDGRVYADLPFGSGFASELYELSQDQTRLAVVIDGVSWDRAGTLTIDGFALVRGVDQEDACPDVEIVLVPVGDSEDIIRLDVAPRAAPDATLWADHPWQSYDRAGFRVHVPATAIHPTEPAGPRSAARRWQLRVRVRVRDVEREGVARTLTRFGTADRMPSSPVTDPFDPWRIFPSFDDDEGFTLQVRSDVARAVTLASTPDGALSGVIRLLSPLTKAPAGVALADARGSDWAPVIEGADGTFAFSFATPPTGPGTRSLRLITERGRAHRVGWPQDDTTPPLVRAGDRDPGWQRSPRGNVQVLAPRPRCQLQGIELTGEHLRLTVTTEQLTAADLQTAALVTSVTTIAASSVEGQDGRWLIEFALSAPAWPRGSVRPLPSGRYDLTVQRGGRALAVTAGIELLNRLPIEQLGAWHGLTVHRAPRSTRIHLSVRAPLAEGERARVDQHRLQRRYAGTEHELVEQAFFQCYRGESVTDSQLALHTELRRRDAAVEVVWGIADWSVELPDGARGVIVGSREWYEALGSSRYLCSNIEFDRFLRRRPHQRYLQTFHGYPFKSMGIPFWRSKGFSERAISEECDRRNRAWTSIVVPAPFCVDLYRECYRYEGEILVTGYPRDDALVRPDPGVRDQVLTRLGVPAGRRVVLYAPTWRESDAITARKAKLFDELEVDRLADALGADHTILLRGHTRTRHTSGAGPAGRAEILDVTRYPEINDLILAADVAVLDYSSLRFDWLLTGKPVLFFVPDLESYLAQRTALFDFGPTAPGPLLGTTAEVIDALRDLERVSAAFVAQRTEANARFNALNDGFAAARVADAFFADTVSTSD</sequence>
<reference evidence="10" key="1">
    <citation type="journal article" date="2019" name="Int. J. Syst. Evol. Microbiol.">
        <title>The Global Catalogue of Microorganisms (GCM) 10K type strain sequencing project: providing services to taxonomists for standard genome sequencing and annotation.</title>
        <authorList>
            <consortium name="The Broad Institute Genomics Platform"/>
            <consortium name="The Broad Institute Genome Sequencing Center for Infectious Disease"/>
            <person name="Wu L."/>
            <person name="Ma J."/>
        </authorList>
    </citation>
    <scope>NUCLEOTIDE SEQUENCE [LARGE SCALE GENOMIC DNA]</scope>
    <source>
        <strain evidence="10">JCM 16548</strain>
    </source>
</reference>
<dbReference type="InterPro" id="IPR043149">
    <property type="entry name" value="TagF_N"/>
</dbReference>
<keyword evidence="3" id="KW-1003">Cell membrane</keyword>
<evidence type="ECO:0000256" key="3">
    <source>
        <dbReference type="ARBA" id="ARBA00022475"/>
    </source>
</evidence>
<evidence type="ECO:0000256" key="2">
    <source>
        <dbReference type="ARBA" id="ARBA00010488"/>
    </source>
</evidence>
<dbReference type="EMBL" id="BAAAYX010000020">
    <property type="protein sequence ID" value="GAA3716424.1"/>
    <property type="molecule type" value="Genomic_DNA"/>
</dbReference>
<comment type="caution">
    <text evidence="9">The sequence shown here is derived from an EMBL/GenBank/DDBJ whole genome shotgun (WGS) entry which is preliminary data.</text>
</comment>
<dbReference type="Gene3D" id="3.90.550.10">
    <property type="entry name" value="Spore Coat Polysaccharide Biosynthesis Protein SpsA, Chain A"/>
    <property type="match status" value="1"/>
</dbReference>
<keyword evidence="5" id="KW-0777">Teichoic acid biosynthesis</keyword>
<keyword evidence="4" id="KW-0808">Transferase</keyword>
<dbReference type="RefSeq" id="WP_344814246.1">
    <property type="nucleotide sequence ID" value="NZ_BAAAYX010000020.1"/>
</dbReference>
<dbReference type="SUPFAM" id="SSF53448">
    <property type="entry name" value="Nucleotide-diphospho-sugar transferases"/>
    <property type="match status" value="1"/>
</dbReference>
<evidence type="ECO:0000313" key="9">
    <source>
        <dbReference type="EMBL" id="GAA3716424.1"/>
    </source>
</evidence>
<dbReference type="Pfam" id="PF04464">
    <property type="entry name" value="Glyphos_transf"/>
    <property type="match status" value="1"/>
</dbReference>
<evidence type="ECO:0000256" key="4">
    <source>
        <dbReference type="ARBA" id="ARBA00022679"/>
    </source>
</evidence>
<keyword evidence="6" id="KW-0472">Membrane</keyword>
<gene>
    <name evidence="9" type="ORF">GCM10022204_40250</name>
</gene>
<accession>A0ABP7ECC1</accession>
<dbReference type="InterPro" id="IPR043148">
    <property type="entry name" value="TagF_C"/>
</dbReference>
<comment type="subcellular location">
    <subcellularLocation>
        <location evidence="1">Cell membrane</location>
        <topology evidence="1">Peripheral membrane protein</topology>
    </subcellularLocation>
</comment>
<evidence type="ECO:0000313" key="10">
    <source>
        <dbReference type="Proteomes" id="UP001500051"/>
    </source>
</evidence>
<organism evidence="9 10">
    <name type="scientific">Microlunatus aurantiacus</name>
    <dbReference type="NCBI Taxonomy" id="446786"/>
    <lineage>
        <taxon>Bacteria</taxon>
        <taxon>Bacillati</taxon>
        <taxon>Actinomycetota</taxon>
        <taxon>Actinomycetes</taxon>
        <taxon>Propionibacteriales</taxon>
        <taxon>Propionibacteriaceae</taxon>
        <taxon>Microlunatus</taxon>
    </lineage>
</organism>
<evidence type="ECO:0000256" key="6">
    <source>
        <dbReference type="ARBA" id="ARBA00023136"/>
    </source>
</evidence>
<dbReference type="InterPro" id="IPR001173">
    <property type="entry name" value="Glyco_trans_2-like"/>
</dbReference>
<evidence type="ECO:0000256" key="5">
    <source>
        <dbReference type="ARBA" id="ARBA00022944"/>
    </source>
</evidence>
<dbReference type="InterPro" id="IPR051612">
    <property type="entry name" value="Teichoic_Acid_Biosynth"/>
</dbReference>
<dbReference type="InterPro" id="IPR029044">
    <property type="entry name" value="Nucleotide-diphossugar_trans"/>
</dbReference>